<dbReference type="SUPFAM" id="SSF50891">
    <property type="entry name" value="Cyclophilin-like"/>
    <property type="match status" value="1"/>
</dbReference>
<reference evidence="4 5" key="1">
    <citation type="submission" date="2018-10" db="EMBL/GenBank/DDBJ databases">
        <title>Propionibacterium australiense Genome Sequencing and Assembly.</title>
        <authorList>
            <person name="Bernier A.-M."/>
            <person name="Bernard K."/>
        </authorList>
    </citation>
    <scope>NUCLEOTIDE SEQUENCE [LARGE SCALE GENOMIC DNA]</scope>
    <source>
        <strain evidence="4 5">NML98A078</strain>
    </source>
</reference>
<comment type="function">
    <text evidence="1">PPIases accelerate the folding of proteins. It catalyzes the cis-trans isomerization of proline imidic peptide bonds in oligopeptides.</text>
</comment>
<evidence type="ECO:0000313" key="5">
    <source>
        <dbReference type="Proteomes" id="UP000279336"/>
    </source>
</evidence>
<dbReference type="Gene3D" id="2.40.100.10">
    <property type="entry name" value="Cyclophilin-like"/>
    <property type="match status" value="1"/>
</dbReference>
<dbReference type="PROSITE" id="PS50072">
    <property type="entry name" value="CSA_PPIASE_2"/>
    <property type="match status" value="1"/>
</dbReference>
<comment type="caution">
    <text evidence="4">The sequence shown here is derived from an EMBL/GenBank/DDBJ whole genome shotgun (WGS) entry which is preliminary data.</text>
</comment>
<sequence>MGREPTMSRTGRIGGVVAAALALVPAGCAKAPTSPRPSDTAATAWVSCEYTVTGGAAKVADPPSGAQVPTTGTATVTLTMAAGTLTVTLDRSAAPCAVHSFESLAAQGYYTGTSCHRLTNAGIRILQCGDPSGIGEGTSGYGLTPETNSPLVTCANEARTECSYPAGLVVLADPEHDGGQFFMTYAESQISGDYPVLGTIDEAGQQVLTQIAEKGFKQGASPAPAADTTLRQVTLG</sequence>
<evidence type="ECO:0000259" key="3">
    <source>
        <dbReference type="PROSITE" id="PS50072"/>
    </source>
</evidence>
<dbReference type="InterPro" id="IPR044666">
    <property type="entry name" value="Cyclophilin_A-like"/>
</dbReference>
<evidence type="ECO:0000256" key="1">
    <source>
        <dbReference type="ARBA" id="ARBA00002388"/>
    </source>
</evidence>
<evidence type="ECO:0000256" key="2">
    <source>
        <dbReference type="SAM" id="MobiDB-lite"/>
    </source>
</evidence>
<keyword evidence="4" id="KW-0413">Isomerase</keyword>
<name>A0A8B3FUK3_9ACTN</name>
<dbReference type="OrthoDB" id="5507614at2"/>
<dbReference type="InterPro" id="IPR002130">
    <property type="entry name" value="Cyclophilin-type_PPIase_dom"/>
</dbReference>
<dbReference type="Proteomes" id="UP000279336">
    <property type="component" value="Unassembled WGS sequence"/>
</dbReference>
<dbReference type="EMBL" id="RCIW01000003">
    <property type="protein sequence ID" value="RLP12150.1"/>
    <property type="molecule type" value="Genomic_DNA"/>
</dbReference>
<feature type="domain" description="PPIase cyclophilin-type" evidence="3">
    <location>
        <begin position="81"/>
        <end position="235"/>
    </location>
</feature>
<dbReference type="InterPro" id="IPR029000">
    <property type="entry name" value="Cyclophilin-like_dom_sf"/>
</dbReference>
<dbReference type="PANTHER" id="PTHR45625">
    <property type="entry name" value="PEPTIDYL-PROLYL CIS-TRANS ISOMERASE-RELATED"/>
    <property type="match status" value="1"/>
</dbReference>
<organism evidence="4 5">
    <name type="scientific">Propionibacterium australiense</name>
    <dbReference type="NCBI Taxonomy" id="119981"/>
    <lineage>
        <taxon>Bacteria</taxon>
        <taxon>Bacillati</taxon>
        <taxon>Actinomycetota</taxon>
        <taxon>Actinomycetes</taxon>
        <taxon>Propionibacteriales</taxon>
        <taxon>Propionibacteriaceae</taxon>
        <taxon>Propionibacterium</taxon>
    </lineage>
</organism>
<gene>
    <name evidence="4" type="ORF">D7U36_02485</name>
</gene>
<evidence type="ECO:0000313" key="4">
    <source>
        <dbReference type="EMBL" id="RLP12150.1"/>
    </source>
</evidence>
<dbReference type="PANTHER" id="PTHR45625:SF3">
    <property type="entry name" value="PEPTIDYL-PROLYL CIS-TRANS ISOMERASE B-RELATED"/>
    <property type="match status" value="1"/>
</dbReference>
<protein>
    <submittedName>
        <fullName evidence="4">Peptidylprolyl isomerase</fullName>
    </submittedName>
</protein>
<dbReference type="GO" id="GO:0003755">
    <property type="term" value="F:peptidyl-prolyl cis-trans isomerase activity"/>
    <property type="evidence" value="ECO:0007669"/>
    <property type="project" value="InterPro"/>
</dbReference>
<dbReference type="AlphaFoldDB" id="A0A8B3FUK3"/>
<accession>A0A8B3FUK3</accession>
<dbReference type="Pfam" id="PF00160">
    <property type="entry name" value="Pro_isomerase"/>
    <property type="match status" value="1"/>
</dbReference>
<feature type="region of interest" description="Disordered" evidence="2">
    <location>
        <begin position="217"/>
        <end position="236"/>
    </location>
</feature>
<proteinExistence type="predicted"/>